<protein>
    <submittedName>
        <fullName evidence="1">PD-(D/E)XK motif protein</fullName>
    </submittedName>
</protein>
<dbReference type="EMBL" id="JBBEUB010000010">
    <property type="protein sequence ID" value="MEJ2905146.1"/>
    <property type="molecule type" value="Genomic_DNA"/>
</dbReference>
<dbReference type="InterPro" id="IPR025534">
    <property type="entry name" value="DUF4420"/>
</dbReference>
<proteinExistence type="predicted"/>
<dbReference type="Proteomes" id="UP001378956">
    <property type="component" value="Unassembled WGS sequence"/>
</dbReference>
<name>A0ABU8NU47_9SPHI</name>
<comment type="caution">
    <text evidence="1">The sequence shown here is derived from an EMBL/GenBank/DDBJ whole genome shotgun (WGS) entry which is preliminary data.</text>
</comment>
<keyword evidence="2" id="KW-1185">Reference proteome</keyword>
<reference evidence="1 2" key="1">
    <citation type="submission" date="2024-03" db="EMBL/GenBank/DDBJ databases">
        <title>Sequence of Lycoming College Course Isolates.</title>
        <authorList>
            <person name="Plotts O."/>
            <person name="Newman J."/>
        </authorList>
    </citation>
    <scope>NUCLEOTIDE SEQUENCE [LARGE SCALE GENOMIC DNA]</scope>
    <source>
        <strain evidence="1 2">CJB-3</strain>
    </source>
</reference>
<accession>A0ABU8NU47</accession>
<dbReference type="Pfam" id="PF14390">
    <property type="entry name" value="DUF4420"/>
    <property type="match status" value="1"/>
</dbReference>
<dbReference type="RefSeq" id="WP_337717697.1">
    <property type="nucleotide sequence ID" value="NZ_JBBEUB010000010.1"/>
</dbReference>
<evidence type="ECO:0000313" key="2">
    <source>
        <dbReference type="Proteomes" id="UP001378956"/>
    </source>
</evidence>
<evidence type="ECO:0000313" key="1">
    <source>
        <dbReference type="EMBL" id="MEJ2905146.1"/>
    </source>
</evidence>
<gene>
    <name evidence="1" type="ORF">WAE58_22060</name>
</gene>
<sequence length="333" mass="38439">MINYREIWKSINEESAGYPDRGLIARKIPSSGAFSVFLATDFRRKIRLLYVKLERDVLVKTNDLPRFRGFEISCVISSIGSFKNSEFLKLTQSIPETEGVFELVISDLCDHITRIKDRLHLNPLLIKVLAEWKLFFERSEDKMLTLAEQKGLFGELTFLKNYLLKIYPPDQALIFWTGGNRTNHDFQIDEKAVEIKATSGKMPWKFTVSSEKQLDNTGLKHLYLVLFIINVHDNRTSDNLSAFVNEVFDMIRNDLSALSQFEIKLAKYGYYMSHSEKYTTGFSLIQVNAFEVRNDFPRLINTKIPLGIGDIKYTVMVSACTEFEIKTDIINLI</sequence>
<organism evidence="1 2">
    <name type="scientific">Pedobacter panaciterrae</name>
    <dbReference type="NCBI Taxonomy" id="363849"/>
    <lineage>
        <taxon>Bacteria</taxon>
        <taxon>Pseudomonadati</taxon>
        <taxon>Bacteroidota</taxon>
        <taxon>Sphingobacteriia</taxon>
        <taxon>Sphingobacteriales</taxon>
        <taxon>Sphingobacteriaceae</taxon>
        <taxon>Pedobacter</taxon>
    </lineage>
</organism>